<name>L8WSR3_THACA</name>
<reference evidence="2 3" key="1">
    <citation type="journal article" date="2013" name="Nat. Commun.">
        <title>The evolution and pathogenic mechanisms of the rice sheath blight pathogen.</title>
        <authorList>
            <person name="Zheng A."/>
            <person name="Lin R."/>
            <person name="Xu L."/>
            <person name="Qin P."/>
            <person name="Tang C."/>
            <person name="Ai P."/>
            <person name="Zhang D."/>
            <person name="Liu Y."/>
            <person name="Sun Z."/>
            <person name="Feng H."/>
            <person name="Wang Y."/>
            <person name="Chen Y."/>
            <person name="Liang X."/>
            <person name="Fu R."/>
            <person name="Li Q."/>
            <person name="Zhang J."/>
            <person name="Yu X."/>
            <person name="Xie Z."/>
            <person name="Ding L."/>
            <person name="Guan P."/>
            <person name="Tang J."/>
            <person name="Liang Y."/>
            <person name="Wang S."/>
            <person name="Deng Q."/>
            <person name="Li S."/>
            <person name="Zhu J."/>
            <person name="Wang L."/>
            <person name="Liu H."/>
            <person name="Li P."/>
        </authorList>
    </citation>
    <scope>NUCLEOTIDE SEQUENCE [LARGE SCALE GENOMIC DNA]</scope>
    <source>
        <strain evidence="3">AG-1 IA</strain>
    </source>
</reference>
<comment type="caution">
    <text evidence="2">The sequence shown here is derived from an EMBL/GenBank/DDBJ whole genome shotgun (WGS) entry which is preliminary data.</text>
</comment>
<evidence type="ECO:0000313" key="3">
    <source>
        <dbReference type="Proteomes" id="UP000011668"/>
    </source>
</evidence>
<sequence length="58" mass="6632">MLEESKLAHARESEMNAKRRAEEADERRRAQGGSSALTVYPQTLPWILPRAPHRCDQS</sequence>
<dbReference type="EMBL" id="AFRT01001632">
    <property type="protein sequence ID" value="ELU39763.1"/>
    <property type="molecule type" value="Genomic_DNA"/>
</dbReference>
<keyword evidence="3" id="KW-1185">Reference proteome</keyword>
<dbReference type="Proteomes" id="UP000011668">
    <property type="component" value="Unassembled WGS sequence"/>
</dbReference>
<dbReference type="AlphaFoldDB" id="L8WSR3"/>
<evidence type="ECO:0000256" key="1">
    <source>
        <dbReference type="SAM" id="MobiDB-lite"/>
    </source>
</evidence>
<accession>L8WSR3</accession>
<protein>
    <submittedName>
        <fullName evidence="2">Uncharacterized protein</fullName>
    </submittedName>
</protein>
<evidence type="ECO:0000313" key="2">
    <source>
        <dbReference type="EMBL" id="ELU39763.1"/>
    </source>
</evidence>
<feature type="region of interest" description="Disordered" evidence="1">
    <location>
        <begin position="1"/>
        <end position="36"/>
    </location>
</feature>
<feature type="compositionally biased region" description="Basic and acidic residues" evidence="1">
    <location>
        <begin position="1"/>
        <end position="29"/>
    </location>
</feature>
<proteinExistence type="predicted"/>
<gene>
    <name evidence="2" type="ORF">AG1IA_06208</name>
</gene>
<organism evidence="2 3">
    <name type="scientific">Thanatephorus cucumeris (strain AG1-IA)</name>
    <name type="common">Rice sheath blight fungus</name>
    <name type="synonym">Rhizoctonia solani</name>
    <dbReference type="NCBI Taxonomy" id="983506"/>
    <lineage>
        <taxon>Eukaryota</taxon>
        <taxon>Fungi</taxon>
        <taxon>Dikarya</taxon>
        <taxon>Basidiomycota</taxon>
        <taxon>Agaricomycotina</taxon>
        <taxon>Agaricomycetes</taxon>
        <taxon>Cantharellales</taxon>
        <taxon>Ceratobasidiaceae</taxon>
        <taxon>Rhizoctonia</taxon>
        <taxon>Rhizoctonia solani AG-1</taxon>
    </lineage>
</organism>
<dbReference type="HOGENOM" id="CLU_2980703_0_0_1"/>